<dbReference type="STRING" id="286115.A0A507CRY1"/>
<evidence type="ECO:0000313" key="4">
    <source>
        <dbReference type="Proteomes" id="UP000317494"/>
    </source>
</evidence>
<evidence type="ECO:0000313" key="2">
    <source>
        <dbReference type="EMBL" id="TPX39239.1"/>
    </source>
</evidence>
<name>A0A507CRY1_9FUNG</name>
<accession>A0A507CRY1</accession>
<dbReference type="PANTHER" id="PTHR37330:SF1">
    <property type="entry name" value="CONSERVED TRANSMEMBRANE PROTEIN-RELATED"/>
    <property type="match status" value="1"/>
</dbReference>
<keyword evidence="1" id="KW-0472">Membrane</keyword>
<evidence type="ECO:0000256" key="1">
    <source>
        <dbReference type="SAM" id="Phobius"/>
    </source>
</evidence>
<dbReference type="OrthoDB" id="5594013at2759"/>
<dbReference type="EMBL" id="QEAN01000358">
    <property type="protein sequence ID" value="TPX39239.1"/>
    <property type="molecule type" value="Genomic_DNA"/>
</dbReference>
<feature type="transmembrane region" description="Helical" evidence="1">
    <location>
        <begin position="12"/>
        <end position="30"/>
    </location>
</feature>
<dbReference type="AlphaFoldDB" id="A0A507CRY1"/>
<dbReference type="PANTHER" id="PTHR37330">
    <property type="entry name" value="CONSERVED TRANSMEMBRANE PROTEIN-RELATED"/>
    <property type="match status" value="1"/>
</dbReference>
<protein>
    <submittedName>
        <fullName evidence="3">Uncharacterized protein</fullName>
    </submittedName>
</protein>
<gene>
    <name evidence="3" type="ORF">SeLEV6574_g05864</name>
    <name evidence="2" type="ORF">SeMB42_g06402</name>
</gene>
<keyword evidence="4" id="KW-1185">Reference proteome</keyword>
<organism evidence="3 5">
    <name type="scientific">Synchytrium endobioticum</name>
    <dbReference type="NCBI Taxonomy" id="286115"/>
    <lineage>
        <taxon>Eukaryota</taxon>
        <taxon>Fungi</taxon>
        <taxon>Fungi incertae sedis</taxon>
        <taxon>Chytridiomycota</taxon>
        <taxon>Chytridiomycota incertae sedis</taxon>
        <taxon>Chytridiomycetes</taxon>
        <taxon>Synchytriales</taxon>
        <taxon>Synchytriaceae</taxon>
        <taxon>Synchytrium</taxon>
    </lineage>
</organism>
<evidence type="ECO:0000313" key="3">
    <source>
        <dbReference type="EMBL" id="TPX41914.1"/>
    </source>
</evidence>
<feature type="transmembrane region" description="Helical" evidence="1">
    <location>
        <begin position="209"/>
        <end position="234"/>
    </location>
</feature>
<keyword evidence="1" id="KW-1133">Transmembrane helix</keyword>
<dbReference type="InterPro" id="IPR027948">
    <property type="entry name" value="DUF4436"/>
</dbReference>
<proteinExistence type="predicted"/>
<keyword evidence="1" id="KW-0812">Transmembrane</keyword>
<dbReference type="Proteomes" id="UP000317494">
    <property type="component" value="Unassembled WGS sequence"/>
</dbReference>
<evidence type="ECO:0000313" key="5">
    <source>
        <dbReference type="Proteomes" id="UP000320475"/>
    </source>
</evidence>
<reference evidence="4 5" key="1">
    <citation type="journal article" date="2019" name="Sci. Rep.">
        <title>Comparative genomics of chytrid fungi reveal insights into the obligate biotrophic and pathogenic lifestyle of Synchytrium endobioticum.</title>
        <authorList>
            <person name="van de Vossenberg B.T.L.H."/>
            <person name="Warris S."/>
            <person name="Nguyen H.D.T."/>
            <person name="van Gent-Pelzer M.P.E."/>
            <person name="Joly D.L."/>
            <person name="van de Geest H.C."/>
            <person name="Bonants P.J.M."/>
            <person name="Smith D.S."/>
            <person name="Levesque C.A."/>
            <person name="van der Lee T.A.J."/>
        </authorList>
    </citation>
    <scope>NUCLEOTIDE SEQUENCE [LARGE SCALE GENOMIC DNA]</scope>
    <source>
        <strain evidence="3 5">LEV6574</strain>
        <strain evidence="2 4">MB42</strain>
    </source>
</reference>
<sequence length="357" mass="38209">MAATTRNPCVWVLGISIFAAVVLTLALLNMREGDRLANNMAGLLVDENGDVSPSFSGVFVQASVISVDPMGQSCKIHFSFSPQGKIVDPQSAPASSSIPLRVSIGDNSVNNFASHLPMNSIDLSLPFESGNENGYPFDKYTMRLGVVATSFDTTTNASTPVPIAFMASGAIQAFRLSFAIHTETYQAGPSNITSPVLALEVVRSYTTKLYSVFVAIIMWLLALSIFTLSFSLWIRGIKADLPAVGVATSMLFALPAIRNAQPGAPPIGCTSDVMSFFWSMFLVSVSALLLVWNHISFNQNGLRPPSVEAPSQPKESAQRQAMPAVPLDHSVILMKELKGLSKTLEQLSSEDGDASAE</sequence>
<comment type="caution">
    <text evidence="3">The sequence shown here is derived from an EMBL/GenBank/DDBJ whole genome shotgun (WGS) entry which is preliminary data.</text>
</comment>
<dbReference type="EMBL" id="QEAM01000296">
    <property type="protein sequence ID" value="TPX41914.1"/>
    <property type="molecule type" value="Genomic_DNA"/>
</dbReference>
<dbReference type="Proteomes" id="UP000320475">
    <property type="component" value="Unassembled WGS sequence"/>
</dbReference>
<dbReference type="VEuPathDB" id="FungiDB:SeMB42_g06402"/>
<feature type="transmembrane region" description="Helical" evidence="1">
    <location>
        <begin position="276"/>
        <end position="295"/>
    </location>
</feature>
<dbReference type="Pfam" id="PF14494">
    <property type="entry name" value="DUF4436"/>
    <property type="match status" value="1"/>
</dbReference>